<dbReference type="OrthoDB" id="2655421at2"/>
<name>A0A410X0T8_9BACL</name>
<dbReference type="KEGG" id="pchi:PC41400_22590"/>
<sequence>MYSNMTNNFLTYDRQHRLTDDDPDIYNRYKNFLMFVGLDANEAELEVAYFMNAVFDTLD</sequence>
<dbReference type="Proteomes" id="UP000288943">
    <property type="component" value="Chromosome"/>
</dbReference>
<accession>A0A410X0T8</accession>
<proteinExistence type="predicted"/>
<evidence type="ECO:0000313" key="2">
    <source>
        <dbReference type="Proteomes" id="UP000288943"/>
    </source>
</evidence>
<gene>
    <name evidence="1" type="ORF">PC41400_22590</name>
</gene>
<organism evidence="1 2">
    <name type="scientific">Paenibacillus chitinolyticus</name>
    <dbReference type="NCBI Taxonomy" id="79263"/>
    <lineage>
        <taxon>Bacteria</taxon>
        <taxon>Bacillati</taxon>
        <taxon>Bacillota</taxon>
        <taxon>Bacilli</taxon>
        <taxon>Bacillales</taxon>
        <taxon>Paenibacillaceae</taxon>
        <taxon>Paenibacillus</taxon>
    </lineage>
</organism>
<dbReference type="AlphaFoldDB" id="A0A410X0T8"/>
<reference evidence="1 2" key="1">
    <citation type="submission" date="2018-01" db="EMBL/GenBank/DDBJ databases">
        <title>The whole genome sequencing and assembly of Paenibacillus chitinolyticus KCCM 41400 strain.</title>
        <authorList>
            <person name="Kim J.-Y."/>
            <person name="Park M.-K."/>
            <person name="Lee Y.-J."/>
            <person name="Yi H."/>
            <person name="Bahn Y.-S."/>
            <person name="Kim J.F."/>
            <person name="Lee D.-W."/>
        </authorList>
    </citation>
    <scope>NUCLEOTIDE SEQUENCE [LARGE SCALE GENOMIC DNA]</scope>
    <source>
        <strain evidence="1 2">KCCM 41400</strain>
    </source>
</reference>
<evidence type="ECO:0000313" key="1">
    <source>
        <dbReference type="EMBL" id="QAV20306.1"/>
    </source>
</evidence>
<protein>
    <submittedName>
        <fullName evidence="1">Uncharacterized protein</fullName>
    </submittedName>
</protein>
<dbReference type="EMBL" id="CP026520">
    <property type="protein sequence ID" value="QAV20306.1"/>
    <property type="molecule type" value="Genomic_DNA"/>
</dbReference>